<name>A0A931DW65_9CORY</name>
<reference evidence="2" key="1">
    <citation type="submission" date="2020-11" db="EMBL/GenBank/DDBJ databases">
        <title>Sequencing the genomes of 1000 actinobacteria strains.</title>
        <authorList>
            <person name="Klenk H.-P."/>
        </authorList>
    </citation>
    <scope>NUCLEOTIDE SEQUENCE</scope>
    <source>
        <strain evidence="2">DSM 45632</strain>
    </source>
</reference>
<proteinExistence type="predicted"/>
<evidence type="ECO:0000313" key="3">
    <source>
        <dbReference type="Proteomes" id="UP000658613"/>
    </source>
</evidence>
<evidence type="ECO:0000313" key="2">
    <source>
        <dbReference type="EMBL" id="MBG6121220.1"/>
    </source>
</evidence>
<dbReference type="RefSeq" id="WP_290178104.1">
    <property type="nucleotide sequence ID" value="NZ_CP046980.1"/>
</dbReference>
<keyword evidence="1" id="KW-0472">Membrane</keyword>
<dbReference type="EMBL" id="JADOUE010000001">
    <property type="protein sequence ID" value="MBG6121220.1"/>
    <property type="molecule type" value="Genomic_DNA"/>
</dbReference>
<dbReference type="InterPro" id="IPR025339">
    <property type="entry name" value="DUF4245"/>
</dbReference>
<keyword evidence="1" id="KW-0812">Transmembrane</keyword>
<keyword evidence="1" id="KW-1133">Transmembrane helix</keyword>
<dbReference type="AlphaFoldDB" id="A0A931DW65"/>
<dbReference type="Pfam" id="PF14030">
    <property type="entry name" value="DUF4245"/>
    <property type="match status" value="1"/>
</dbReference>
<dbReference type="Proteomes" id="UP000658613">
    <property type="component" value="Unassembled WGS sequence"/>
</dbReference>
<evidence type="ECO:0000256" key="1">
    <source>
        <dbReference type="SAM" id="Phobius"/>
    </source>
</evidence>
<comment type="caution">
    <text evidence="2">The sequence shown here is derived from an EMBL/GenBank/DDBJ whole genome shotgun (WGS) entry which is preliminary data.</text>
</comment>
<organism evidence="2 3">
    <name type="scientific">Corynebacterium aquatimens</name>
    <dbReference type="NCBI Taxonomy" id="1190508"/>
    <lineage>
        <taxon>Bacteria</taxon>
        <taxon>Bacillati</taxon>
        <taxon>Actinomycetota</taxon>
        <taxon>Actinomycetes</taxon>
        <taxon>Mycobacteriales</taxon>
        <taxon>Corynebacteriaceae</taxon>
        <taxon>Corynebacterium</taxon>
    </lineage>
</organism>
<sequence>MADEKPRIFQDGRDMTISIIVIIIAMVGAVGFTGLCSFNPGRPENGPVQEVDAKTFMDLEARAMNFPVRFPQMPQGWVTNSARRSIVAGQPAPAVGWVTPQEGYLQLTQTDVEADRAARDFDGNFRDKQRTVDVAGRTATVYFSDDEKIRPLWVVDATDVRLLVTGAGEDAEFTSLIDETLATAPLPH</sequence>
<feature type="transmembrane region" description="Helical" evidence="1">
    <location>
        <begin position="15"/>
        <end position="35"/>
    </location>
</feature>
<accession>A0A931DW65</accession>
<gene>
    <name evidence="2" type="ORF">IW254_000189</name>
</gene>
<keyword evidence="3" id="KW-1185">Reference proteome</keyword>
<protein>
    <recommendedName>
        <fullName evidence="4">DUF4245 domain-containing protein</fullName>
    </recommendedName>
</protein>
<evidence type="ECO:0008006" key="4">
    <source>
        <dbReference type="Google" id="ProtNLM"/>
    </source>
</evidence>